<sequence>LEDSMYSTIPPAKPQSPTALSSCRIRSSKSSVQFKYRYVAVDNSLPFRYVWVVIFCTLTMPGPSEQFTQGLNFEPSARVYKQQQKAESLTPFSNLLRPRVATTNRRITNWLLPIASQNSKINFEFFNTWIYSVANSFSTFPNCLSGGDDSRTQTIQLKSGVGDFDAVTAFPVFRFYNSETRAYISRSNSTSEVVAQTHDPFSQTIEWEWIPQPQNFGAFLRNKATKHFLCFNKHGRPTVRKRINLRRCLLHGFLPSRELAVAEKLLTSPHRASSPEKSHVTLNSEFQLQTTITATNISSNSSKSKEVRRSPGRDYPPRSDNFAKFSIPVAVHLASKLHSPPWYIGFCPNGHAFANRKPYMAVCPNYRLSKRWNLLYICPPIPNQCRRPECRSIRRTVAQTRECPRACHFSIYCGDMPNVFISVNP</sequence>
<dbReference type="WBParaSite" id="TTAC_0000950401-mRNA-1">
    <property type="protein sequence ID" value="TTAC_0000950401-mRNA-1"/>
    <property type="gene ID" value="TTAC_0000950401"/>
</dbReference>
<protein>
    <submittedName>
        <fullName evidence="2">Reelin domain-containing protein</fullName>
    </submittedName>
</protein>
<accession>A0A0R3X7H9</accession>
<name>A0A0R3X7H9_HYDTA</name>
<organism evidence="2">
    <name type="scientific">Hydatigena taeniaeformis</name>
    <name type="common">Feline tapeworm</name>
    <name type="synonym">Taenia taeniaeformis</name>
    <dbReference type="NCBI Taxonomy" id="6205"/>
    <lineage>
        <taxon>Eukaryota</taxon>
        <taxon>Metazoa</taxon>
        <taxon>Spiralia</taxon>
        <taxon>Lophotrochozoa</taxon>
        <taxon>Platyhelminthes</taxon>
        <taxon>Cestoda</taxon>
        <taxon>Eucestoda</taxon>
        <taxon>Cyclophyllidea</taxon>
        <taxon>Taeniidae</taxon>
        <taxon>Hydatigera</taxon>
    </lineage>
</organism>
<dbReference type="SUPFAM" id="SSF50353">
    <property type="entry name" value="Cytokine"/>
    <property type="match status" value="1"/>
</dbReference>
<feature type="region of interest" description="Disordered" evidence="1">
    <location>
        <begin position="1"/>
        <end position="20"/>
    </location>
</feature>
<dbReference type="AlphaFoldDB" id="A0A0R3X7H9"/>
<evidence type="ECO:0000256" key="1">
    <source>
        <dbReference type="SAM" id="MobiDB-lite"/>
    </source>
</evidence>
<dbReference type="InterPro" id="IPR008996">
    <property type="entry name" value="IL1/FGF"/>
</dbReference>
<feature type="compositionally biased region" description="Basic and acidic residues" evidence="1">
    <location>
        <begin position="303"/>
        <end position="316"/>
    </location>
</feature>
<reference evidence="2" key="1">
    <citation type="submission" date="2017-02" db="UniProtKB">
        <authorList>
            <consortium name="WormBaseParasite"/>
        </authorList>
    </citation>
    <scope>IDENTIFICATION</scope>
</reference>
<feature type="region of interest" description="Disordered" evidence="1">
    <location>
        <begin position="295"/>
        <end position="316"/>
    </location>
</feature>
<proteinExistence type="predicted"/>
<evidence type="ECO:0000313" key="2">
    <source>
        <dbReference type="WBParaSite" id="TTAC_0000950401-mRNA-1"/>
    </source>
</evidence>